<dbReference type="EMBL" id="SSOP01000210">
    <property type="protein sequence ID" value="KAB5589982.1"/>
    <property type="molecule type" value="Genomic_DNA"/>
</dbReference>
<name>A0A5N5QDZ9_9AGAM</name>
<dbReference type="GO" id="GO:0016837">
    <property type="term" value="F:carbon-oxygen lyase activity, acting on polysaccharides"/>
    <property type="evidence" value="ECO:0007669"/>
    <property type="project" value="UniProtKB-ARBA"/>
</dbReference>
<dbReference type="InterPro" id="IPR011071">
    <property type="entry name" value="Lyase_8-like_C"/>
</dbReference>
<dbReference type="Gene3D" id="2.60.220.10">
    <property type="entry name" value="Polysaccharide lyase family 8-like, C-terminal"/>
    <property type="match status" value="1"/>
</dbReference>
<evidence type="ECO:0000256" key="1">
    <source>
        <dbReference type="ARBA" id="ARBA00006699"/>
    </source>
</evidence>
<dbReference type="Gene3D" id="2.70.98.10">
    <property type="match status" value="1"/>
</dbReference>
<dbReference type="InterPro" id="IPR011013">
    <property type="entry name" value="Gal_mutarotase_sf_dom"/>
</dbReference>
<comment type="similarity">
    <text evidence="1">Belongs to the polysaccharide lyase 8 family.</text>
</comment>
<sequence length="1600" mass="174716">MDPLNLLVLKSVNGVVFDAMALPSKPICRFSLVPYTEHDEAVLRLLAMPVTDQMIHYVACKLISAVGAPGHQPLPTPPVTPVRGKFSLKCAPCAPEWEFPPLEKFLSNLVAISNIHTPSVLGSMIYLKRILKELQSDKIKHGPETPYRLAVALFMVASKYNHDRAPSTAHWAMLTAAALGLPSPPSTDSPLDSSKASRSKGRGTTARHIISGDASSTGSTSVGYLFGAEATAALERDLLFLLDYKMHFDEEDLRNCLNALSSHERAEGPLEKLLIGQGRPLEKELEAKPRPLRRGAVVLEDVSEEPRFVPSTPCPVKPRHQSQMLSPPCTPPTGTSKQDYPKERNEISRGGSEKRGSRTKPSLQVDINLVLESPLAHSRLPNPWACAQYPQINPNMDSNYLSRLIDGSKFKNPFAPIGAPPPPPSTPVAGIDSLPFIYGGKVQEPVLSPPAIKGLVVVPDEDSPWVYGQVGEILRKTMAHQARQLAALAAKPSRPITVLNTPPAMPIFGSGFLYKENPKCSTVELAQMSTLTPSDVRWYHALRQPIPVEMFDGELCCEVKIELAKLGIPMLEEYYDGLPVDTSGRKEHPAALSPASPPRGYIHPVLQAALEHPSGRAHSHQYRGVVDSGPVNRLNTRWDHMQQAKLTAKGLSECEEQFKTTAPLRLARKPQVRQRKVMIPPRRVNVHCTPRISYQSSPLCPRGSSPPRCKGPGPSQDHVRTVERRGWETRPCFIPAPARSPVSAPDDQSHNLGWFGRFMKRNKGQAGTRDDSGQREKPHLPETLARTHKQGSSFLDNSLPHGTASAQSIVPQPMSAALGAHPTVFTSCAHLCSVNAARPRASESDIQTLYSRKLPLIVSSSTSSASDVQKFMSSLRDNGTWASVDYTTGCDAQRAVWPAAMGHWNRTLVMTAAYYGGVSGAEQYVKDPNLRAAISKAMAYWFANDFDTIGKGACMDRGGLSSGTCPCGTPGLWNTNWFSNMILVPTYIGKICLLLRDELTPTELGNCTHITARSYTPFYRKTQPKYVSGANIIGMASVGIVAGLLENNRTGNASRLFDAYKRVHDEVIIHPDDLADGIKPDGSFQQHTGIIYDGAVALGFANKSTNSILELELQAAGTIFQADKAVRDAFELHMNGAQWMIFADTVANVLHWDYTVIGRMIALARSDNQAATSIMMNLTQVQELGDAWSSPKLQSFAQDLIKTPNTANAGDLKGNRMFWNSDYMVHRTGNTVTTLKLLSKRTKTSECVNNQNQLGFHLSDGAMYQHTTGAEYSDIFATFDWNLVPGITVDYDGTPFNCFTIKTPGAATYAGGVSAGDIGVAAMRYLNPQTNAFGFHKAWFFFGDQAQHVLINGISSKSPRPVFSVLDQRLHNGPIYLNQQTVSRGNYSNAELLWHAGAGYVFPKLQNTQIRIEVSEKSGNWKSIGTSALGTVTNDMFSASIIHPSNLSVPIEYSIFPGTQSKDDFESKIHFTPETIANDGSVSAALTSDGRVLGAAFWGNGGGWVRVARMGLIVSVDRPAVLIVKLTGDWNDSGTVHIADPTHGTGVARVRVAWIEDKRCAGSSCMRVKRKPTKEVVLHFYLPKNGLAGSDATQEFKRGN</sequence>
<dbReference type="OrthoDB" id="5980780at2759"/>
<dbReference type="Proteomes" id="UP000383932">
    <property type="component" value="Unassembled WGS sequence"/>
</dbReference>
<dbReference type="InterPro" id="IPR012970">
    <property type="entry name" value="Lyase_8_alpha_N"/>
</dbReference>
<keyword evidence="2" id="KW-0732">Signal</keyword>
<feature type="compositionally biased region" description="Basic and acidic residues" evidence="4">
    <location>
        <begin position="339"/>
        <end position="356"/>
    </location>
</feature>
<dbReference type="SUPFAM" id="SSF49863">
    <property type="entry name" value="Hyaluronate lyase-like, C-terminal domain"/>
    <property type="match status" value="1"/>
</dbReference>
<dbReference type="Gene3D" id="1.50.10.100">
    <property type="entry name" value="Chondroitin AC/alginate lyase"/>
    <property type="match status" value="1"/>
</dbReference>
<dbReference type="GO" id="GO:0005576">
    <property type="term" value="C:extracellular region"/>
    <property type="evidence" value="ECO:0007669"/>
    <property type="project" value="InterPro"/>
</dbReference>
<keyword evidence="3" id="KW-0456">Lyase</keyword>
<comment type="caution">
    <text evidence="8">The sequence shown here is derived from an EMBL/GenBank/DDBJ whole genome shotgun (WGS) entry which is preliminary data.</text>
</comment>
<evidence type="ECO:0000313" key="8">
    <source>
        <dbReference type="EMBL" id="KAB5589982.1"/>
    </source>
</evidence>
<reference evidence="8 9" key="1">
    <citation type="journal article" date="2019" name="Fungal Biol. Biotechnol.">
        <title>Draft genome sequence of fastidious pathogen Ceratobasidium theobromae, which causes vascular-streak dieback in Theobroma cacao.</title>
        <authorList>
            <person name="Ali S.S."/>
            <person name="Asman A."/>
            <person name="Shao J."/>
            <person name="Firmansyah A.P."/>
            <person name="Susilo A.W."/>
            <person name="Rosmana A."/>
            <person name="McMahon P."/>
            <person name="Junaid M."/>
            <person name="Guest D."/>
            <person name="Kheng T.Y."/>
            <person name="Meinhardt L.W."/>
            <person name="Bailey B.A."/>
        </authorList>
    </citation>
    <scope>NUCLEOTIDE SEQUENCE [LARGE SCALE GENOMIC DNA]</scope>
    <source>
        <strain evidence="8 9">CT2</strain>
    </source>
</reference>
<evidence type="ECO:0000259" key="5">
    <source>
        <dbReference type="Pfam" id="PF02278"/>
    </source>
</evidence>
<dbReference type="GO" id="GO:0030246">
    <property type="term" value="F:carbohydrate binding"/>
    <property type="evidence" value="ECO:0007669"/>
    <property type="project" value="InterPro"/>
</dbReference>
<feature type="region of interest" description="Disordered" evidence="4">
    <location>
        <begin position="695"/>
        <end position="720"/>
    </location>
</feature>
<evidence type="ECO:0000259" key="7">
    <source>
        <dbReference type="Pfam" id="PF08124"/>
    </source>
</evidence>
<proteinExistence type="inferred from homology"/>
<evidence type="ECO:0000256" key="3">
    <source>
        <dbReference type="ARBA" id="ARBA00023239"/>
    </source>
</evidence>
<feature type="domain" description="Polysaccharide lyase family 8 C-terminal" evidence="6">
    <location>
        <begin position="1476"/>
        <end position="1544"/>
    </location>
</feature>
<keyword evidence="9" id="KW-1185">Reference proteome</keyword>
<dbReference type="SUPFAM" id="SSF74650">
    <property type="entry name" value="Galactose mutarotase-like"/>
    <property type="match status" value="1"/>
</dbReference>
<dbReference type="CDD" id="cd20557">
    <property type="entry name" value="CYCLIN_ScPCL1-like"/>
    <property type="match status" value="1"/>
</dbReference>
<protein>
    <submittedName>
        <fullName evidence="8">Chondroitinase-AC</fullName>
    </submittedName>
</protein>
<organism evidence="8 9">
    <name type="scientific">Ceratobasidium theobromae</name>
    <dbReference type="NCBI Taxonomy" id="1582974"/>
    <lineage>
        <taxon>Eukaryota</taxon>
        <taxon>Fungi</taxon>
        <taxon>Dikarya</taxon>
        <taxon>Basidiomycota</taxon>
        <taxon>Agaricomycotina</taxon>
        <taxon>Agaricomycetes</taxon>
        <taxon>Cantharellales</taxon>
        <taxon>Ceratobasidiaceae</taxon>
        <taxon>Ceratobasidium</taxon>
    </lineage>
</organism>
<dbReference type="GO" id="GO:0005975">
    <property type="term" value="P:carbohydrate metabolic process"/>
    <property type="evidence" value="ECO:0007669"/>
    <property type="project" value="InterPro"/>
</dbReference>
<dbReference type="Pfam" id="PF02884">
    <property type="entry name" value="Lyase_8_C"/>
    <property type="match status" value="1"/>
</dbReference>
<feature type="region of interest" description="Disordered" evidence="4">
    <location>
        <begin position="183"/>
        <end position="218"/>
    </location>
</feature>
<feature type="domain" description="Polysaccharide lyase 8 N-terminal alpha-helical" evidence="7">
    <location>
        <begin position="975"/>
        <end position="1135"/>
    </location>
</feature>
<feature type="domain" description="Polysaccharide lyase family 8 central" evidence="5">
    <location>
        <begin position="1215"/>
        <end position="1459"/>
    </location>
</feature>
<dbReference type="InterPro" id="IPR004103">
    <property type="entry name" value="Lyase_8_C"/>
</dbReference>
<evidence type="ECO:0000256" key="4">
    <source>
        <dbReference type="SAM" id="MobiDB-lite"/>
    </source>
</evidence>
<dbReference type="PANTHER" id="PTHR38481:SF1">
    <property type="entry name" value="HYALURONATE LYASE"/>
    <property type="match status" value="1"/>
</dbReference>
<evidence type="ECO:0000313" key="9">
    <source>
        <dbReference type="Proteomes" id="UP000383932"/>
    </source>
</evidence>
<dbReference type="InterPro" id="IPR014718">
    <property type="entry name" value="GH-type_carb-bd"/>
</dbReference>
<dbReference type="Pfam" id="PF02278">
    <property type="entry name" value="Lyase_8"/>
    <property type="match status" value="1"/>
</dbReference>
<accession>A0A5N5QDZ9</accession>
<dbReference type="PANTHER" id="PTHR38481">
    <property type="entry name" value="HYALURONATE LYASE"/>
    <property type="match status" value="1"/>
</dbReference>
<dbReference type="InterPro" id="IPR038970">
    <property type="entry name" value="Lyase_8"/>
</dbReference>
<evidence type="ECO:0000256" key="2">
    <source>
        <dbReference type="ARBA" id="ARBA00022729"/>
    </source>
</evidence>
<evidence type="ECO:0000259" key="6">
    <source>
        <dbReference type="Pfam" id="PF02884"/>
    </source>
</evidence>
<dbReference type="Gene3D" id="1.10.472.10">
    <property type="entry name" value="Cyclin-like"/>
    <property type="match status" value="1"/>
</dbReference>
<dbReference type="InterPro" id="IPR003159">
    <property type="entry name" value="Lyase_8_central_dom"/>
</dbReference>
<dbReference type="InterPro" id="IPR008929">
    <property type="entry name" value="Chondroitin_lyas"/>
</dbReference>
<feature type="region of interest" description="Disordered" evidence="4">
    <location>
        <begin position="307"/>
        <end position="361"/>
    </location>
</feature>
<dbReference type="Pfam" id="PF08124">
    <property type="entry name" value="Lyase_8_N"/>
    <property type="match status" value="1"/>
</dbReference>
<gene>
    <name evidence="8" type="ORF">CTheo_6585</name>
</gene>
<dbReference type="SUPFAM" id="SSF48230">
    <property type="entry name" value="Chondroitin AC/alginate lyase"/>
    <property type="match status" value="1"/>
</dbReference>